<organism evidence="2 3">
    <name type="scientific">Chitinophaga filiformis</name>
    <name type="common">Myxococcus filiformis</name>
    <name type="synonym">Flexibacter filiformis</name>
    <dbReference type="NCBI Taxonomy" id="104663"/>
    <lineage>
        <taxon>Bacteria</taxon>
        <taxon>Pseudomonadati</taxon>
        <taxon>Bacteroidota</taxon>
        <taxon>Chitinophagia</taxon>
        <taxon>Chitinophagales</taxon>
        <taxon>Chitinophagaceae</taxon>
        <taxon>Chitinophaga</taxon>
    </lineage>
</organism>
<dbReference type="Proteomes" id="UP000199045">
    <property type="component" value="Unassembled WGS sequence"/>
</dbReference>
<evidence type="ECO:0000313" key="3">
    <source>
        <dbReference type="Proteomes" id="UP000199045"/>
    </source>
</evidence>
<evidence type="ECO:0000259" key="1">
    <source>
        <dbReference type="PROSITE" id="PS51819"/>
    </source>
</evidence>
<dbReference type="OrthoDB" id="9804907at2"/>
<dbReference type="InterPro" id="IPR037523">
    <property type="entry name" value="VOC_core"/>
</dbReference>
<dbReference type="PROSITE" id="PS51819">
    <property type="entry name" value="VOC"/>
    <property type="match status" value="1"/>
</dbReference>
<dbReference type="Pfam" id="PF00903">
    <property type="entry name" value="Glyoxalase"/>
    <property type="match status" value="1"/>
</dbReference>
<accession>A0A1G7RKN3</accession>
<dbReference type="STRING" id="104663.SAMN04488121_103506"/>
<dbReference type="SUPFAM" id="SSF54593">
    <property type="entry name" value="Glyoxalase/Bleomycin resistance protein/Dihydroxybiphenyl dioxygenase"/>
    <property type="match status" value="1"/>
</dbReference>
<dbReference type="EMBL" id="FNBN01000003">
    <property type="protein sequence ID" value="SDG11283.1"/>
    <property type="molecule type" value="Genomic_DNA"/>
</dbReference>
<reference evidence="2 3" key="1">
    <citation type="submission" date="2016-10" db="EMBL/GenBank/DDBJ databases">
        <authorList>
            <person name="de Groot N.N."/>
        </authorList>
    </citation>
    <scope>NUCLEOTIDE SEQUENCE [LARGE SCALE GENOMIC DNA]</scope>
    <source>
        <strain evidence="2 3">DSM 527</strain>
    </source>
</reference>
<gene>
    <name evidence="2" type="ORF">SAMN04488121_103506</name>
</gene>
<evidence type="ECO:0000313" key="2">
    <source>
        <dbReference type="EMBL" id="SDG11283.1"/>
    </source>
</evidence>
<dbReference type="RefSeq" id="WP_089833101.1">
    <property type="nucleotide sequence ID" value="NZ_FNBN01000003.1"/>
</dbReference>
<dbReference type="Gene3D" id="3.10.180.10">
    <property type="entry name" value="2,3-Dihydroxybiphenyl 1,2-Dioxygenase, domain 1"/>
    <property type="match status" value="1"/>
</dbReference>
<proteinExistence type="predicted"/>
<sequence length="129" mass="14355">MFKTTKAFSGFSVNDLKKAKEFYSKTLGLDVEEVMNGNVLQLNIHGGGTIMIYQKDNHTPATFTILNFPVENIEEAVDGLTARGIRFLQYNEPIKTDEKGICRRSGGPLIAWFEDPAGNIISVLQTTEK</sequence>
<dbReference type="InterPro" id="IPR029068">
    <property type="entry name" value="Glyas_Bleomycin-R_OHBP_Dase"/>
</dbReference>
<dbReference type="AlphaFoldDB" id="A0A1G7RKN3"/>
<name>A0A1G7RKN3_CHIFI</name>
<feature type="domain" description="VOC" evidence="1">
    <location>
        <begin position="5"/>
        <end position="126"/>
    </location>
</feature>
<protein>
    <submittedName>
        <fullName evidence="2">Glyoxalase-like domain-containing protein</fullName>
    </submittedName>
</protein>
<dbReference type="InterPro" id="IPR004360">
    <property type="entry name" value="Glyas_Fos-R_dOase_dom"/>
</dbReference>